<dbReference type="AlphaFoldDB" id="A0AAE1E4U8"/>
<sequence length="79" mass="9328">MRPSDSQRAHRFLRPSDSQRATSECVLADPEDSFPDFASGTQLYLRYFNLKYVRLCQYMTMRLVPHALQSADLIESRWR</sequence>
<gene>
    <name evidence="2" type="ORF">RRG08_047075</name>
</gene>
<evidence type="ECO:0000256" key="1">
    <source>
        <dbReference type="SAM" id="MobiDB-lite"/>
    </source>
</evidence>
<comment type="caution">
    <text evidence="2">The sequence shown here is derived from an EMBL/GenBank/DDBJ whole genome shotgun (WGS) entry which is preliminary data.</text>
</comment>
<protein>
    <submittedName>
        <fullName evidence="2">Uncharacterized protein</fullName>
    </submittedName>
</protein>
<name>A0AAE1E4U8_9GAST</name>
<dbReference type="Proteomes" id="UP001283361">
    <property type="component" value="Unassembled WGS sequence"/>
</dbReference>
<keyword evidence="3" id="KW-1185">Reference proteome</keyword>
<dbReference type="EMBL" id="JAWDGP010001117">
    <property type="protein sequence ID" value="KAK3794444.1"/>
    <property type="molecule type" value="Genomic_DNA"/>
</dbReference>
<reference evidence="2" key="1">
    <citation type="journal article" date="2023" name="G3 (Bethesda)">
        <title>A reference genome for the long-term kleptoplast-retaining sea slug Elysia crispata morphotype clarki.</title>
        <authorList>
            <person name="Eastman K.E."/>
            <person name="Pendleton A.L."/>
            <person name="Shaikh M.A."/>
            <person name="Suttiyut T."/>
            <person name="Ogas R."/>
            <person name="Tomko P."/>
            <person name="Gavelis G."/>
            <person name="Widhalm J.R."/>
            <person name="Wisecaver J.H."/>
        </authorList>
    </citation>
    <scope>NUCLEOTIDE SEQUENCE</scope>
    <source>
        <strain evidence="2">ECLA1</strain>
    </source>
</reference>
<accession>A0AAE1E4U8</accession>
<feature type="region of interest" description="Disordered" evidence="1">
    <location>
        <begin position="1"/>
        <end position="21"/>
    </location>
</feature>
<organism evidence="2 3">
    <name type="scientific">Elysia crispata</name>
    <name type="common">lettuce slug</name>
    <dbReference type="NCBI Taxonomy" id="231223"/>
    <lineage>
        <taxon>Eukaryota</taxon>
        <taxon>Metazoa</taxon>
        <taxon>Spiralia</taxon>
        <taxon>Lophotrochozoa</taxon>
        <taxon>Mollusca</taxon>
        <taxon>Gastropoda</taxon>
        <taxon>Heterobranchia</taxon>
        <taxon>Euthyneura</taxon>
        <taxon>Panpulmonata</taxon>
        <taxon>Sacoglossa</taxon>
        <taxon>Placobranchoidea</taxon>
        <taxon>Plakobranchidae</taxon>
        <taxon>Elysia</taxon>
    </lineage>
</organism>
<evidence type="ECO:0000313" key="2">
    <source>
        <dbReference type="EMBL" id="KAK3794444.1"/>
    </source>
</evidence>
<proteinExistence type="predicted"/>
<evidence type="ECO:0000313" key="3">
    <source>
        <dbReference type="Proteomes" id="UP001283361"/>
    </source>
</evidence>